<dbReference type="EC" id="3.4.-.-" evidence="1"/>
<dbReference type="InterPro" id="IPR011055">
    <property type="entry name" value="Dup_hybrid_motif"/>
</dbReference>
<comment type="caution">
    <text evidence="1">The sequence shown here is derived from an EMBL/GenBank/DDBJ whole genome shotgun (WGS) entry which is preliminary data.</text>
</comment>
<dbReference type="GO" id="GO:0016787">
    <property type="term" value="F:hydrolase activity"/>
    <property type="evidence" value="ECO:0007669"/>
    <property type="project" value="UniProtKB-KW"/>
</dbReference>
<evidence type="ECO:0000313" key="1">
    <source>
        <dbReference type="EMBL" id="MFB9644844.1"/>
    </source>
</evidence>
<accession>A0ABV5T0J8</accession>
<proteinExistence type="predicted"/>
<evidence type="ECO:0000313" key="2">
    <source>
        <dbReference type="Proteomes" id="UP001589611"/>
    </source>
</evidence>
<reference evidence="1 2" key="1">
    <citation type="submission" date="2024-09" db="EMBL/GenBank/DDBJ databases">
        <authorList>
            <person name="Sun Q."/>
            <person name="Mori K."/>
        </authorList>
    </citation>
    <scope>NUCLEOTIDE SEQUENCE [LARGE SCALE GENOMIC DNA]</scope>
    <source>
        <strain evidence="1 2">JCM 1342</strain>
    </source>
</reference>
<keyword evidence="2" id="KW-1185">Reference proteome</keyword>
<sequence>MTPSTPVVLELPFRGTWRTEMSPARRVPSHGTHLFGVTYAVDFVAVDERGRSAPPGWRAWLASETPETFRGFGQPLLAPAAGTVAAAHDGEPDHVGRRSQLTLLPYLLGQPARVRRGIGAIAGNHVVIALGPTGPFVALVHLKLGSVRVDVGDVVAACDQVGECGNSGNSTEPCVHVQVTDSMEWSRARGLPIVFRAYRSVTTGAVVERGMPGEREIVEPVVSAGSPPDPRARE</sequence>
<dbReference type="CDD" id="cd12797">
    <property type="entry name" value="M23_peptidase"/>
    <property type="match status" value="1"/>
</dbReference>
<organism evidence="1 2">
    <name type="scientific">Microbacterium terregens</name>
    <dbReference type="NCBI Taxonomy" id="69363"/>
    <lineage>
        <taxon>Bacteria</taxon>
        <taxon>Bacillati</taxon>
        <taxon>Actinomycetota</taxon>
        <taxon>Actinomycetes</taxon>
        <taxon>Micrococcales</taxon>
        <taxon>Microbacteriaceae</taxon>
        <taxon>Microbacterium</taxon>
    </lineage>
</organism>
<protein>
    <submittedName>
        <fullName evidence="1">M23 family metallopeptidase</fullName>
        <ecNumber evidence="1">3.4.-.-</ecNumber>
    </submittedName>
</protein>
<dbReference type="EMBL" id="JBHMBE010000001">
    <property type="protein sequence ID" value="MFB9644844.1"/>
    <property type="molecule type" value="Genomic_DNA"/>
</dbReference>
<keyword evidence="1" id="KW-0378">Hydrolase</keyword>
<gene>
    <name evidence="1" type="ORF">ACFFPJ_03420</name>
</gene>
<name>A0ABV5T0J8_9MICO</name>
<dbReference type="Proteomes" id="UP001589611">
    <property type="component" value="Unassembled WGS sequence"/>
</dbReference>
<dbReference type="SUPFAM" id="SSF51261">
    <property type="entry name" value="Duplicated hybrid motif"/>
    <property type="match status" value="1"/>
</dbReference>
<dbReference type="RefSeq" id="WP_344715652.1">
    <property type="nucleotide sequence ID" value="NZ_BAAAWH010000001.1"/>
</dbReference>
<dbReference type="Gene3D" id="2.70.70.10">
    <property type="entry name" value="Glucose Permease (Domain IIA)"/>
    <property type="match status" value="1"/>
</dbReference>